<dbReference type="InParanoid" id="A0A1X7THQ8"/>
<name>A0A1X7THQ8_AMPQE</name>
<organism evidence="1">
    <name type="scientific">Amphimedon queenslandica</name>
    <name type="common">Sponge</name>
    <dbReference type="NCBI Taxonomy" id="400682"/>
    <lineage>
        <taxon>Eukaryota</taxon>
        <taxon>Metazoa</taxon>
        <taxon>Porifera</taxon>
        <taxon>Demospongiae</taxon>
        <taxon>Heteroscleromorpha</taxon>
        <taxon>Haplosclerida</taxon>
        <taxon>Niphatidae</taxon>
        <taxon>Amphimedon</taxon>
    </lineage>
</organism>
<dbReference type="AlphaFoldDB" id="A0A1X7THQ8"/>
<protein>
    <submittedName>
        <fullName evidence="1">Uncharacterized protein</fullName>
    </submittedName>
</protein>
<accession>A0A1X7THQ8</accession>
<sequence length="93" mass="10420">MAGQLGGTEKGCMRVGRSEEVISEQRLCDQLRAIRKNGWLSQVEIEKIRRKVTEDVGEESRNSVDRSVSVEESGNVSLEEEGLFIDVVDGPRR</sequence>
<reference evidence="1" key="1">
    <citation type="submission" date="2017-05" db="UniProtKB">
        <authorList>
            <consortium name="EnsemblMetazoa"/>
        </authorList>
    </citation>
    <scope>IDENTIFICATION</scope>
</reference>
<evidence type="ECO:0000313" key="1">
    <source>
        <dbReference type="EnsemblMetazoa" id="Aqu2.1.14170_001"/>
    </source>
</evidence>
<proteinExistence type="predicted"/>
<dbReference type="OrthoDB" id="2194416at2759"/>
<dbReference type="EnsemblMetazoa" id="Aqu2.1.14170_001">
    <property type="protein sequence ID" value="Aqu2.1.14170_001"/>
    <property type="gene ID" value="Aqu2.1.14170"/>
</dbReference>